<evidence type="ECO:0000256" key="2">
    <source>
        <dbReference type="SAM" id="MobiDB-lite"/>
    </source>
</evidence>
<feature type="compositionally biased region" description="Basic and acidic residues" evidence="2">
    <location>
        <begin position="189"/>
        <end position="217"/>
    </location>
</feature>
<dbReference type="Pfam" id="PF26118">
    <property type="entry name" value="DUF8035"/>
    <property type="match status" value="1"/>
</dbReference>
<keyword evidence="1" id="KW-0175">Coiled coil</keyword>
<feature type="compositionally biased region" description="Low complexity" evidence="2">
    <location>
        <begin position="227"/>
        <end position="258"/>
    </location>
</feature>
<dbReference type="InterPro" id="IPR058348">
    <property type="entry name" value="DUF8035"/>
</dbReference>
<accession>A0AAV9JS63</accession>
<feature type="compositionally biased region" description="Basic and acidic residues" evidence="2">
    <location>
        <begin position="47"/>
        <end position="92"/>
    </location>
</feature>
<evidence type="ECO:0000313" key="5">
    <source>
        <dbReference type="Proteomes" id="UP001324427"/>
    </source>
</evidence>
<feature type="region of interest" description="Disordered" evidence="2">
    <location>
        <begin position="375"/>
        <end position="423"/>
    </location>
</feature>
<dbReference type="Proteomes" id="UP001324427">
    <property type="component" value="Unassembled WGS sequence"/>
</dbReference>
<keyword evidence="5" id="KW-1185">Reference proteome</keyword>
<comment type="caution">
    <text evidence="4">The sequence shown here is derived from an EMBL/GenBank/DDBJ whole genome shotgun (WGS) entry which is preliminary data.</text>
</comment>
<feature type="region of interest" description="Disordered" evidence="2">
    <location>
        <begin position="1"/>
        <end position="289"/>
    </location>
</feature>
<protein>
    <recommendedName>
        <fullName evidence="3">DUF8035 domain-containing protein</fullName>
    </recommendedName>
</protein>
<feature type="compositionally biased region" description="Basic and acidic residues" evidence="2">
    <location>
        <begin position="28"/>
        <end position="39"/>
    </location>
</feature>
<dbReference type="EMBL" id="JAVFHQ010000008">
    <property type="protein sequence ID" value="KAK4548274.1"/>
    <property type="molecule type" value="Genomic_DNA"/>
</dbReference>
<dbReference type="AlphaFoldDB" id="A0AAV9JS63"/>
<feature type="compositionally biased region" description="Basic and acidic residues" evidence="2">
    <location>
        <begin position="267"/>
        <end position="279"/>
    </location>
</feature>
<feature type="compositionally biased region" description="Basic and acidic residues" evidence="2">
    <location>
        <begin position="102"/>
        <end position="116"/>
    </location>
</feature>
<proteinExistence type="predicted"/>
<feature type="compositionally biased region" description="Basic residues" evidence="2">
    <location>
        <begin position="280"/>
        <end position="289"/>
    </location>
</feature>
<feature type="domain" description="DUF8035" evidence="3">
    <location>
        <begin position="282"/>
        <end position="335"/>
    </location>
</feature>
<evidence type="ECO:0000259" key="3">
    <source>
        <dbReference type="Pfam" id="PF26118"/>
    </source>
</evidence>
<feature type="coiled-coil region" evidence="1">
    <location>
        <begin position="500"/>
        <end position="536"/>
    </location>
</feature>
<sequence>MPRAEEMSRFGGPARSSADELAYGDIPQRWDRDRFERFGARGPPPQRFEEDYRYQERDRPGRREVAVADRIDERGPAGHFQEQDRYYEEDRSAPAPGRPQRKRTDRELFGDVDPRELAGMAMTPYRRKSVSRPDLDIDIDIDRRAPPPRPGLLRRQSSLDTFDRRPAPRFDQDEYRMAPFTPVPLPIRRPREEAFEEIRYRDHEPEDYREVEIQRERSVHRRRPPKSAKSVKSVKSSKATSKAKSVTTRRSSSSSESSESFEETEKEESIRESIAETERKVKKGKTRMPKRLVRREAIMDLGYPFDEEEDFYVLRIALEKDQIDEVIKISEQYKEGGTKKVYRFEEKEEIRAFSPPPGEHEELIKTEWINPPTIIFGGPRSEHARSVRAPSPSNRSTTTRRTSPARTHRTHSRRPSSPGTIVQERRTVIEERGPPPPPPPMAIPFPPPSAYPNPAYPVPVYPVAPAEYYEDRRTIIEERAPAPSRHGGELVLQERDYRSDRDIQSEIRALESERRALRLEREAEEKRDMAVRIRERPTEEEFQMVEYRERRPTREVLEVVERERSPPRNVMRVEKDRKARKKKAKVVAAAVATLL</sequence>
<feature type="compositionally biased region" description="Basic and acidic residues" evidence="2">
    <location>
        <begin position="161"/>
        <end position="176"/>
    </location>
</feature>
<gene>
    <name evidence="4" type="ORF">LTR36_010144</name>
</gene>
<feature type="compositionally biased region" description="Low complexity" evidence="2">
    <location>
        <begin position="388"/>
        <end position="405"/>
    </location>
</feature>
<evidence type="ECO:0000256" key="1">
    <source>
        <dbReference type="SAM" id="Coils"/>
    </source>
</evidence>
<organism evidence="4 5">
    <name type="scientific">Oleoguttula mirabilis</name>
    <dbReference type="NCBI Taxonomy" id="1507867"/>
    <lineage>
        <taxon>Eukaryota</taxon>
        <taxon>Fungi</taxon>
        <taxon>Dikarya</taxon>
        <taxon>Ascomycota</taxon>
        <taxon>Pezizomycotina</taxon>
        <taxon>Dothideomycetes</taxon>
        <taxon>Dothideomycetidae</taxon>
        <taxon>Mycosphaerellales</taxon>
        <taxon>Teratosphaeriaceae</taxon>
        <taxon>Oleoguttula</taxon>
    </lineage>
</organism>
<evidence type="ECO:0000313" key="4">
    <source>
        <dbReference type="EMBL" id="KAK4548274.1"/>
    </source>
</evidence>
<name>A0AAV9JS63_9PEZI</name>
<reference evidence="4 5" key="1">
    <citation type="submission" date="2021-11" db="EMBL/GenBank/DDBJ databases">
        <title>Black yeast isolated from Biological Soil Crust.</title>
        <authorList>
            <person name="Kurbessoian T."/>
        </authorList>
    </citation>
    <scope>NUCLEOTIDE SEQUENCE [LARGE SCALE GENOMIC DNA]</scope>
    <source>
        <strain evidence="4 5">CCFEE 5522</strain>
    </source>
</reference>
<feature type="compositionally biased region" description="Basic and acidic residues" evidence="2">
    <location>
        <begin position="131"/>
        <end position="145"/>
    </location>
</feature>